<organism evidence="8 9">
    <name type="scientific">Euplotes crassus</name>
    <dbReference type="NCBI Taxonomy" id="5936"/>
    <lineage>
        <taxon>Eukaryota</taxon>
        <taxon>Sar</taxon>
        <taxon>Alveolata</taxon>
        <taxon>Ciliophora</taxon>
        <taxon>Intramacronucleata</taxon>
        <taxon>Spirotrichea</taxon>
        <taxon>Hypotrichia</taxon>
        <taxon>Euplotida</taxon>
        <taxon>Euplotidae</taxon>
        <taxon>Moneuplotes</taxon>
    </lineage>
</organism>
<keyword evidence="5" id="KW-0539">Nucleus</keyword>
<reference evidence="8" key="1">
    <citation type="submission" date="2023-07" db="EMBL/GenBank/DDBJ databases">
        <authorList>
            <consortium name="AG Swart"/>
            <person name="Singh M."/>
            <person name="Singh A."/>
            <person name="Seah K."/>
            <person name="Emmerich C."/>
        </authorList>
    </citation>
    <scope>NUCLEOTIDE SEQUENCE</scope>
    <source>
        <strain evidence="8">DP1</strain>
    </source>
</reference>
<dbReference type="SUPFAM" id="SSF54171">
    <property type="entry name" value="DNA-binding domain"/>
    <property type="match status" value="1"/>
</dbReference>
<evidence type="ECO:0000313" key="8">
    <source>
        <dbReference type="EMBL" id="CAI2387509.1"/>
    </source>
</evidence>
<gene>
    <name evidence="8" type="ORF">ECRASSUSDP1_LOCUS29142</name>
</gene>
<protein>
    <recommendedName>
        <fullName evidence="7">AP2/ERF domain-containing protein</fullName>
    </recommendedName>
</protein>
<evidence type="ECO:0000256" key="6">
    <source>
        <dbReference type="SAM" id="MobiDB-lite"/>
    </source>
</evidence>
<sequence>MSIDSKSDITVIQKECDIVSKIIKEADDLIKESIQNAYSVLYPLAKESKPENTLLSQLEEYCCCSILGDALVYTNTHPDLFSPVNEKYSTKSESEDKEKTDEGEKIKKDEKKFAKICLDTPTESRAIYLRENLDGLYESLDEIKDDEQVYVESRKKLRYTAETISKRRSQYTGVFKNGTKWQSLISIKMKKTYIQTYKTEEKAAQAFDLMSMILKKDCAITNFNYTKREVLTLISKYKDVIKKFCQ</sequence>
<evidence type="ECO:0000256" key="3">
    <source>
        <dbReference type="ARBA" id="ARBA00023125"/>
    </source>
</evidence>
<dbReference type="GO" id="GO:0005634">
    <property type="term" value="C:nucleus"/>
    <property type="evidence" value="ECO:0007669"/>
    <property type="project" value="UniProtKB-SubCell"/>
</dbReference>
<dbReference type="AlphaFoldDB" id="A0AAD1YAH4"/>
<dbReference type="GO" id="GO:0003677">
    <property type="term" value="F:DNA binding"/>
    <property type="evidence" value="ECO:0007669"/>
    <property type="project" value="UniProtKB-KW"/>
</dbReference>
<evidence type="ECO:0000256" key="2">
    <source>
        <dbReference type="ARBA" id="ARBA00023015"/>
    </source>
</evidence>
<evidence type="ECO:0000256" key="5">
    <source>
        <dbReference type="ARBA" id="ARBA00023242"/>
    </source>
</evidence>
<dbReference type="Proteomes" id="UP001295684">
    <property type="component" value="Unassembled WGS sequence"/>
</dbReference>
<feature type="region of interest" description="Disordered" evidence="6">
    <location>
        <begin position="83"/>
        <end position="104"/>
    </location>
</feature>
<evidence type="ECO:0000313" key="9">
    <source>
        <dbReference type="Proteomes" id="UP001295684"/>
    </source>
</evidence>
<accession>A0AAD1YAH4</accession>
<dbReference type="EMBL" id="CAMPGE010030014">
    <property type="protein sequence ID" value="CAI2387509.1"/>
    <property type="molecule type" value="Genomic_DNA"/>
</dbReference>
<comment type="subcellular location">
    <subcellularLocation>
        <location evidence="1">Nucleus</location>
    </subcellularLocation>
</comment>
<name>A0AAD1YAH4_EUPCR</name>
<keyword evidence="2" id="KW-0805">Transcription regulation</keyword>
<dbReference type="Gene3D" id="3.30.730.10">
    <property type="entry name" value="AP2/ERF domain"/>
    <property type="match status" value="1"/>
</dbReference>
<feature type="compositionally biased region" description="Basic and acidic residues" evidence="6">
    <location>
        <begin position="88"/>
        <end position="104"/>
    </location>
</feature>
<evidence type="ECO:0000256" key="1">
    <source>
        <dbReference type="ARBA" id="ARBA00004123"/>
    </source>
</evidence>
<keyword evidence="4" id="KW-0804">Transcription</keyword>
<dbReference type="PROSITE" id="PS51032">
    <property type="entry name" value="AP2_ERF"/>
    <property type="match status" value="1"/>
</dbReference>
<dbReference type="InterPro" id="IPR001471">
    <property type="entry name" value="AP2/ERF_dom"/>
</dbReference>
<evidence type="ECO:0000259" key="7">
    <source>
        <dbReference type="PROSITE" id="PS51032"/>
    </source>
</evidence>
<feature type="domain" description="AP2/ERF" evidence="7">
    <location>
        <begin position="158"/>
        <end position="224"/>
    </location>
</feature>
<dbReference type="InterPro" id="IPR036955">
    <property type="entry name" value="AP2/ERF_dom_sf"/>
</dbReference>
<dbReference type="InterPro" id="IPR016177">
    <property type="entry name" value="DNA-bd_dom_sf"/>
</dbReference>
<dbReference type="GO" id="GO:0003700">
    <property type="term" value="F:DNA-binding transcription factor activity"/>
    <property type="evidence" value="ECO:0007669"/>
    <property type="project" value="InterPro"/>
</dbReference>
<comment type="caution">
    <text evidence="8">The sequence shown here is derived from an EMBL/GenBank/DDBJ whole genome shotgun (WGS) entry which is preliminary data.</text>
</comment>
<proteinExistence type="predicted"/>
<keyword evidence="3" id="KW-0238">DNA-binding</keyword>
<keyword evidence="9" id="KW-1185">Reference proteome</keyword>
<evidence type="ECO:0000256" key="4">
    <source>
        <dbReference type="ARBA" id="ARBA00023163"/>
    </source>
</evidence>